<accession>X1FVD0</accession>
<dbReference type="EMBL" id="BARU01000774">
    <property type="protein sequence ID" value="GAH24748.1"/>
    <property type="molecule type" value="Genomic_DNA"/>
</dbReference>
<dbReference type="AlphaFoldDB" id="X1FVD0"/>
<gene>
    <name evidence="2" type="ORF">S03H2_02347</name>
</gene>
<evidence type="ECO:0000259" key="1">
    <source>
        <dbReference type="Pfam" id="PF04127"/>
    </source>
</evidence>
<dbReference type="SUPFAM" id="SSF102645">
    <property type="entry name" value="CoaB-like"/>
    <property type="match status" value="1"/>
</dbReference>
<dbReference type="InterPro" id="IPR035929">
    <property type="entry name" value="CoaB-like_sf"/>
</dbReference>
<protein>
    <recommendedName>
        <fullName evidence="1">DNA/pantothenate metabolism flavoprotein C-terminal domain-containing protein</fullName>
    </recommendedName>
</protein>
<comment type="caution">
    <text evidence="2">The sequence shown here is derived from an EMBL/GenBank/DDBJ whole genome shotgun (WGS) entry which is preliminary data.</text>
</comment>
<dbReference type="GO" id="GO:0015937">
    <property type="term" value="P:coenzyme A biosynthetic process"/>
    <property type="evidence" value="ECO:0007669"/>
    <property type="project" value="UniProtKB-ARBA"/>
</dbReference>
<dbReference type="InterPro" id="IPR007085">
    <property type="entry name" value="DNA/pantothenate-metab_flavo_C"/>
</dbReference>
<name>X1FVD0_9ZZZZ</name>
<sequence length="90" mass="9919">MKERLKILITSGPTRGPIDAMRYITNKSTGRLGTEIAKEALNQGARVTFIYGKGSIVPDIKDVGENLYLNLKLIEIITVSDSIFSMFALT</sequence>
<dbReference type="Gene3D" id="3.40.50.10300">
    <property type="entry name" value="CoaB-like"/>
    <property type="match status" value="1"/>
</dbReference>
<organism evidence="2">
    <name type="scientific">marine sediment metagenome</name>
    <dbReference type="NCBI Taxonomy" id="412755"/>
    <lineage>
        <taxon>unclassified sequences</taxon>
        <taxon>metagenomes</taxon>
        <taxon>ecological metagenomes</taxon>
    </lineage>
</organism>
<evidence type="ECO:0000313" key="2">
    <source>
        <dbReference type="EMBL" id="GAH24748.1"/>
    </source>
</evidence>
<dbReference type="Pfam" id="PF04127">
    <property type="entry name" value="DFP"/>
    <property type="match status" value="1"/>
</dbReference>
<proteinExistence type="predicted"/>
<dbReference type="GO" id="GO:0003824">
    <property type="term" value="F:catalytic activity"/>
    <property type="evidence" value="ECO:0007669"/>
    <property type="project" value="UniProtKB-ARBA"/>
</dbReference>
<feature type="domain" description="DNA/pantothenate metabolism flavoprotein C-terminal" evidence="1">
    <location>
        <begin position="5"/>
        <end position="56"/>
    </location>
</feature>
<reference evidence="2" key="1">
    <citation type="journal article" date="2014" name="Front. Microbiol.">
        <title>High frequency of phylogenetically diverse reductive dehalogenase-homologous genes in deep subseafloor sedimentary metagenomes.</title>
        <authorList>
            <person name="Kawai M."/>
            <person name="Futagami T."/>
            <person name="Toyoda A."/>
            <person name="Takaki Y."/>
            <person name="Nishi S."/>
            <person name="Hori S."/>
            <person name="Arai W."/>
            <person name="Tsubouchi T."/>
            <person name="Morono Y."/>
            <person name="Uchiyama I."/>
            <person name="Ito T."/>
            <person name="Fujiyama A."/>
            <person name="Inagaki F."/>
            <person name="Takami H."/>
        </authorList>
    </citation>
    <scope>NUCLEOTIDE SEQUENCE</scope>
    <source>
        <strain evidence="2">Expedition CK06-06</strain>
    </source>
</reference>